<evidence type="ECO:0000256" key="1">
    <source>
        <dbReference type="SAM" id="SignalP"/>
    </source>
</evidence>
<protein>
    <submittedName>
        <fullName evidence="3">RHS repeat protein</fullName>
    </submittedName>
</protein>
<keyword evidence="1" id="KW-0732">Signal</keyword>
<evidence type="ECO:0000313" key="4">
    <source>
        <dbReference type="Proteomes" id="UP000094769"/>
    </source>
</evidence>
<evidence type="ECO:0000259" key="2">
    <source>
        <dbReference type="Pfam" id="PF20148"/>
    </source>
</evidence>
<proteinExistence type="predicted"/>
<reference evidence="3 4" key="1">
    <citation type="submission" date="2016-06" db="EMBL/GenBank/DDBJ databases">
        <title>Genome sequence of endosymbiont of Candidatus Endolucinida thiodiazotropha.</title>
        <authorList>
            <person name="Poehlein A."/>
            <person name="Koenig S."/>
            <person name="Heiden S.E."/>
            <person name="Thuermer A."/>
            <person name="Voget S."/>
            <person name="Daniel R."/>
            <person name="Markert S."/>
            <person name="Gros O."/>
            <person name="Schweder T."/>
        </authorList>
    </citation>
    <scope>NUCLEOTIDE SEQUENCE [LARGE SCALE GENOMIC DNA]</scope>
    <source>
        <strain evidence="3 4">COS</strain>
    </source>
</reference>
<dbReference type="Pfam" id="PF20148">
    <property type="entry name" value="DUF6531"/>
    <property type="match status" value="1"/>
</dbReference>
<dbReference type="EMBL" id="MARB01000036">
    <property type="protein sequence ID" value="ODJ85778.1"/>
    <property type="molecule type" value="Genomic_DNA"/>
</dbReference>
<dbReference type="PROSITE" id="PS51257">
    <property type="entry name" value="PROKAR_LIPOPROTEIN"/>
    <property type="match status" value="1"/>
</dbReference>
<gene>
    <name evidence="3" type="ORF">CODIS_40160</name>
</gene>
<name>A0A7Z0VHQ5_9GAMM</name>
<dbReference type="Gene3D" id="2.180.10.10">
    <property type="entry name" value="RHS repeat-associated core"/>
    <property type="match status" value="1"/>
</dbReference>
<feature type="domain" description="DUF6531" evidence="2">
    <location>
        <begin position="123"/>
        <end position="197"/>
    </location>
</feature>
<evidence type="ECO:0000313" key="3">
    <source>
        <dbReference type="EMBL" id="ODJ85778.1"/>
    </source>
</evidence>
<sequence length="562" mass="62899">MTKIMYGHMLSVVFLLGCVSSTAFSASVTPLYVFLDNKNNTGYYLTANQACKAAMPNSLYTSQGAAYYPQYGTGCLYRAPWIQNDIFAQNWILSLLVCPSGFIYTSGVCKSNTPDNDDSCSVGNPISIATGIKQQLEVDFSLPDSELMPLQIARYYTSYAVNDTYHYGHGWSLKPYYRHIDVIQSENKIYAIRAPDKRWTFHQDTGSTYKSMDAPEATLEYITDSQGDYWRLTSNLYDEEIYSSTTGKLLEIKRGNHHHELTYSDTTTPTSIASSANLLINITDKKERSLYLFYDSDNFLTRVDYNNQTVLTYTYGTVQWNNNRQLNSVIFSDGTQRQYHYENYTPPSGPISSAQLNSNNLYIAGNVGSQFAVSSTDMNALSLSLSGYSIAPLIGITDESGEIYASWGYNEQGRASYSEHANGTDRVNLNFNSDNSTTITNALGKQTIYHYQTINNTRKLSGIEGLPSTNCIGANKAYTYNTSGFIVSKTDYKGNITNYIRDAQGRELSRTKATGTSDAKTVTTTWDTQLNKALVITEPNQIIEYNYDAEGRLLSKTQRPRP</sequence>
<feature type="signal peptide" evidence="1">
    <location>
        <begin position="1"/>
        <end position="25"/>
    </location>
</feature>
<dbReference type="RefSeq" id="WP_154723215.1">
    <property type="nucleotide sequence ID" value="NZ_MARB01000036.1"/>
</dbReference>
<accession>A0A7Z0VHQ5</accession>
<dbReference type="InterPro" id="IPR045351">
    <property type="entry name" value="DUF6531"/>
</dbReference>
<feature type="chain" id="PRO_5030716323" evidence="1">
    <location>
        <begin position="26"/>
        <end position="562"/>
    </location>
</feature>
<dbReference type="OrthoDB" id="9806238at2"/>
<dbReference type="AlphaFoldDB" id="A0A7Z0VHQ5"/>
<keyword evidence="4" id="KW-1185">Reference proteome</keyword>
<organism evidence="3 4">
    <name type="scientific">Candidatus Thiodiazotropha endolucinida</name>
    <dbReference type="NCBI Taxonomy" id="1655433"/>
    <lineage>
        <taxon>Bacteria</taxon>
        <taxon>Pseudomonadati</taxon>
        <taxon>Pseudomonadota</taxon>
        <taxon>Gammaproteobacteria</taxon>
        <taxon>Chromatiales</taxon>
        <taxon>Sedimenticolaceae</taxon>
        <taxon>Candidatus Thiodiazotropha</taxon>
    </lineage>
</organism>
<dbReference type="Proteomes" id="UP000094769">
    <property type="component" value="Unassembled WGS sequence"/>
</dbReference>
<comment type="caution">
    <text evidence="3">The sequence shown here is derived from an EMBL/GenBank/DDBJ whole genome shotgun (WGS) entry which is preliminary data.</text>
</comment>